<proteinExistence type="predicted"/>
<name>A0A8X6YN28_9ARAC</name>
<reference evidence="1" key="1">
    <citation type="submission" date="2020-08" db="EMBL/GenBank/DDBJ databases">
        <title>Multicomponent nature underlies the extraordinary mechanical properties of spider dragline silk.</title>
        <authorList>
            <person name="Kono N."/>
            <person name="Nakamura H."/>
            <person name="Mori M."/>
            <person name="Yoshida Y."/>
            <person name="Ohtoshi R."/>
            <person name="Malay A.D."/>
            <person name="Moran D.A.P."/>
            <person name="Tomita M."/>
            <person name="Numata K."/>
            <person name="Arakawa K."/>
        </authorList>
    </citation>
    <scope>NUCLEOTIDE SEQUENCE</scope>
</reference>
<sequence length="59" mass="6823">MAALSEWSWSQTHDHLFFIPFSGFCEKIQKIIFRGTQEGVENRTFSKCSMPSKDTSDHP</sequence>
<evidence type="ECO:0000313" key="2">
    <source>
        <dbReference type="Proteomes" id="UP000886998"/>
    </source>
</evidence>
<gene>
    <name evidence="1" type="ORF">TNIN_320901</name>
</gene>
<comment type="caution">
    <text evidence="1">The sequence shown here is derived from an EMBL/GenBank/DDBJ whole genome shotgun (WGS) entry which is preliminary data.</text>
</comment>
<keyword evidence="2" id="KW-1185">Reference proteome</keyword>
<organism evidence="1 2">
    <name type="scientific">Trichonephila inaurata madagascariensis</name>
    <dbReference type="NCBI Taxonomy" id="2747483"/>
    <lineage>
        <taxon>Eukaryota</taxon>
        <taxon>Metazoa</taxon>
        <taxon>Ecdysozoa</taxon>
        <taxon>Arthropoda</taxon>
        <taxon>Chelicerata</taxon>
        <taxon>Arachnida</taxon>
        <taxon>Araneae</taxon>
        <taxon>Araneomorphae</taxon>
        <taxon>Entelegynae</taxon>
        <taxon>Araneoidea</taxon>
        <taxon>Nephilidae</taxon>
        <taxon>Trichonephila</taxon>
        <taxon>Trichonephila inaurata</taxon>
    </lineage>
</organism>
<accession>A0A8X6YN28</accession>
<dbReference type="EMBL" id="BMAV01021737">
    <property type="protein sequence ID" value="GFY76046.1"/>
    <property type="molecule type" value="Genomic_DNA"/>
</dbReference>
<feature type="non-terminal residue" evidence="1">
    <location>
        <position position="1"/>
    </location>
</feature>
<protein>
    <submittedName>
        <fullName evidence="1">Uncharacterized protein</fullName>
    </submittedName>
</protein>
<dbReference type="Proteomes" id="UP000886998">
    <property type="component" value="Unassembled WGS sequence"/>
</dbReference>
<evidence type="ECO:0000313" key="1">
    <source>
        <dbReference type="EMBL" id="GFY76046.1"/>
    </source>
</evidence>
<dbReference type="AlphaFoldDB" id="A0A8X6YN28"/>